<proteinExistence type="predicted"/>
<dbReference type="SUPFAM" id="SSF56112">
    <property type="entry name" value="Protein kinase-like (PK-like)"/>
    <property type="match status" value="1"/>
</dbReference>
<dbReference type="InterPro" id="IPR000719">
    <property type="entry name" value="Prot_kinase_dom"/>
</dbReference>
<dbReference type="EMBL" id="MU839829">
    <property type="protein sequence ID" value="KAK1757981.1"/>
    <property type="molecule type" value="Genomic_DNA"/>
</dbReference>
<evidence type="ECO:0000313" key="4">
    <source>
        <dbReference type="Proteomes" id="UP001239445"/>
    </source>
</evidence>
<feature type="region of interest" description="Disordered" evidence="1">
    <location>
        <begin position="60"/>
        <end position="85"/>
    </location>
</feature>
<dbReference type="Gene3D" id="1.10.510.10">
    <property type="entry name" value="Transferase(Phosphotransferase) domain 1"/>
    <property type="match status" value="1"/>
</dbReference>
<dbReference type="GO" id="GO:0004672">
    <property type="term" value="F:protein kinase activity"/>
    <property type="evidence" value="ECO:0007669"/>
    <property type="project" value="InterPro"/>
</dbReference>
<evidence type="ECO:0000256" key="1">
    <source>
        <dbReference type="SAM" id="MobiDB-lite"/>
    </source>
</evidence>
<dbReference type="PROSITE" id="PS50011">
    <property type="entry name" value="PROTEIN_KINASE_DOM"/>
    <property type="match status" value="1"/>
</dbReference>
<dbReference type="AlphaFoldDB" id="A0AAJ0BGV3"/>
<protein>
    <recommendedName>
        <fullName evidence="2">Protein kinase domain-containing protein</fullName>
    </recommendedName>
</protein>
<feature type="region of interest" description="Disordered" evidence="1">
    <location>
        <begin position="1"/>
        <end position="46"/>
    </location>
</feature>
<feature type="compositionally biased region" description="Low complexity" evidence="1">
    <location>
        <begin position="37"/>
        <end position="46"/>
    </location>
</feature>
<dbReference type="PANTHER" id="PTHR23257">
    <property type="entry name" value="SERINE-THREONINE PROTEIN KINASE"/>
    <property type="match status" value="1"/>
</dbReference>
<dbReference type="InterPro" id="IPR050167">
    <property type="entry name" value="Ser_Thr_protein_kinase"/>
</dbReference>
<dbReference type="GO" id="GO:0005737">
    <property type="term" value="C:cytoplasm"/>
    <property type="evidence" value="ECO:0007669"/>
    <property type="project" value="TreeGrafter"/>
</dbReference>
<accession>A0AAJ0BGV3</accession>
<comment type="caution">
    <text evidence="3">The sequence shown here is derived from an EMBL/GenBank/DDBJ whole genome shotgun (WGS) entry which is preliminary data.</text>
</comment>
<name>A0AAJ0BGV3_9PEZI</name>
<feature type="region of interest" description="Disordered" evidence="1">
    <location>
        <begin position="727"/>
        <end position="752"/>
    </location>
</feature>
<gene>
    <name evidence="3" type="ORF">QBC47DRAFT_410737</name>
</gene>
<evidence type="ECO:0000313" key="3">
    <source>
        <dbReference type="EMBL" id="KAK1757981.1"/>
    </source>
</evidence>
<feature type="domain" description="Protein kinase" evidence="2">
    <location>
        <begin position="216"/>
        <end position="633"/>
    </location>
</feature>
<feature type="region of interest" description="Disordered" evidence="1">
    <location>
        <begin position="568"/>
        <end position="587"/>
    </location>
</feature>
<reference evidence="3" key="1">
    <citation type="submission" date="2023-06" db="EMBL/GenBank/DDBJ databases">
        <title>Genome-scale phylogeny and comparative genomics of the fungal order Sordariales.</title>
        <authorList>
            <consortium name="Lawrence Berkeley National Laboratory"/>
            <person name="Hensen N."/>
            <person name="Bonometti L."/>
            <person name="Westerberg I."/>
            <person name="Brannstrom I.O."/>
            <person name="Guillou S."/>
            <person name="Cros-Aarteil S."/>
            <person name="Calhoun S."/>
            <person name="Haridas S."/>
            <person name="Kuo A."/>
            <person name="Mondo S."/>
            <person name="Pangilinan J."/>
            <person name="Riley R."/>
            <person name="Labutti K."/>
            <person name="Andreopoulos B."/>
            <person name="Lipzen A."/>
            <person name="Chen C."/>
            <person name="Yanf M."/>
            <person name="Daum C."/>
            <person name="Ng V."/>
            <person name="Clum A."/>
            <person name="Steindorff A."/>
            <person name="Ohm R."/>
            <person name="Martin F."/>
            <person name="Silar P."/>
            <person name="Natvig D."/>
            <person name="Lalanne C."/>
            <person name="Gautier V."/>
            <person name="Ament-Velasquez S.L."/>
            <person name="Kruys A."/>
            <person name="Hutchinson M.I."/>
            <person name="Powell A.J."/>
            <person name="Barry K."/>
            <person name="Miller A.N."/>
            <person name="Grigoriev I.V."/>
            <person name="Debuchy R."/>
            <person name="Gladieux P."/>
            <person name="Thoren M.H."/>
            <person name="Johannesson H."/>
        </authorList>
    </citation>
    <scope>NUCLEOTIDE SEQUENCE</scope>
    <source>
        <strain evidence="3">PSN4</strain>
    </source>
</reference>
<organism evidence="3 4">
    <name type="scientific">Echria macrotheca</name>
    <dbReference type="NCBI Taxonomy" id="438768"/>
    <lineage>
        <taxon>Eukaryota</taxon>
        <taxon>Fungi</taxon>
        <taxon>Dikarya</taxon>
        <taxon>Ascomycota</taxon>
        <taxon>Pezizomycotina</taxon>
        <taxon>Sordariomycetes</taxon>
        <taxon>Sordariomycetidae</taxon>
        <taxon>Sordariales</taxon>
        <taxon>Schizotheciaceae</taxon>
        <taxon>Echria</taxon>
    </lineage>
</organism>
<dbReference type="SMART" id="SM00220">
    <property type="entry name" value="S_TKc"/>
    <property type="match status" value="1"/>
</dbReference>
<evidence type="ECO:0000259" key="2">
    <source>
        <dbReference type="PROSITE" id="PS50011"/>
    </source>
</evidence>
<dbReference type="GO" id="GO:0007165">
    <property type="term" value="P:signal transduction"/>
    <property type="evidence" value="ECO:0007669"/>
    <property type="project" value="TreeGrafter"/>
</dbReference>
<dbReference type="GO" id="GO:0005524">
    <property type="term" value="F:ATP binding"/>
    <property type="evidence" value="ECO:0007669"/>
    <property type="project" value="InterPro"/>
</dbReference>
<keyword evidence="4" id="KW-1185">Reference proteome</keyword>
<dbReference type="InterPro" id="IPR011009">
    <property type="entry name" value="Kinase-like_dom_sf"/>
</dbReference>
<feature type="compositionally biased region" description="Gly residues" evidence="1">
    <location>
        <begin position="12"/>
        <end position="36"/>
    </location>
</feature>
<dbReference type="Proteomes" id="UP001239445">
    <property type="component" value="Unassembled WGS sequence"/>
</dbReference>
<sequence length="752" mass="83654">MPPKIVLAGQWAGRGRGGGGRGGAGRGGGAPAGGVPAGAPGAGPAAGLAAIPPAVPPPPPAPAPVAAPAVGQAWPRPPRGTAAREHYKHKLRISDRHDRANRGEYQYDRRSRRHIWNIQTIPWAGATQLVQNWPGIIAADYIRTPANNNNVANPPVGPLYPVSDEVLPVNEVLEWGYRGPATSRQMARRRARAMAWLLRERDPRRVNAHRQEANVVQFVKILGWGGQGVAALFMRLDPAWSWRHPARGPPPQFYVGKCRLDGNVDRSNDEGVATEVGEFYTRPASRASEAMDAPLPHGSPANLMGMYQNFLRAKHVIQILEEARTNAPPLWYTQVLLLEYAPRGNLFKVINKASGYKNENPHPLPDKALWLWFKCLFRMAVALKYPPKHWTNFQGATFPLVGGNPPTLRNLVDEDLPNPAFPGLAGVLGTFQHNLNNTDYAHFDMDPGNVLVGDFEAGHPEHQIAQVLKLNDFGLLEDVANIPMPPSQDPGNPSDWWRLRSIGKAEWWAPEQFSPEWNYICAFPPRNQPNPAHNARVAGNYSYKLNIWGIGFIMWSLITRCYPPKGRRPDDHPAFQPPNAGPNQPRRWTHGAYLFDPEFDNVDYTLRRLVARCMADDPADRPDLPTLQRHINVNLGRPRNAWADDRSQDDTVVKAAMSRFVDHPGYERAYSRPDLEKWLASAPRPDPNNPNALRETFLNDVDEILQPTWAKRHKGKIKYYQKLPLARQAANPPPPANPGQPGNPGVLGQPWI</sequence>